<feature type="compositionally biased region" description="Polar residues" evidence="1">
    <location>
        <begin position="1"/>
        <end position="19"/>
    </location>
</feature>
<protein>
    <submittedName>
        <fullName evidence="2">Uncharacterized protein</fullName>
    </submittedName>
</protein>
<reference evidence="2 3" key="1">
    <citation type="submission" date="2024-02" db="EMBL/GenBank/DDBJ databases">
        <authorList>
            <person name="Chen Y."/>
            <person name="Shah S."/>
            <person name="Dougan E. K."/>
            <person name="Thang M."/>
            <person name="Chan C."/>
        </authorList>
    </citation>
    <scope>NUCLEOTIDE SEQUENCE [LARGE SCALE GENOMIC DNA]</scope>
</reference>
<evidence type="ECO:0000313" key="3">
    <source>
        <dbReference type="Proteomes" id="UP001642464"/>
    </source>
</evidence>
<gene>
    <name evidence="2" type="ORF">SCF082_LOCUS13525</name>
</gene>
<dbReference type="Proteomes" id="UP001642464">
    <property type="component" value="Unassembled WGS sequence"/>
</dbReference>
<evidence type="ECO:0000313" key="2">
    <source>
        <dbReference type="EMBL" id="CAK9017196.1"/>
    </source>
</evidence>
<feature type="non-terminal residue" evidence="2">
    <location>
        <position position="117"/>
    </location>
</feature>
<name>A0ABP0JSH7_9DINO</name>
<proteinExistence type="predicted"/>
<comment type="caution">
    <text evidence="2">The sequence shown here is derived from an EMBL/GenBank/DDBJ whole genome shotgun (WGS) entry which is preliminary data.</text>
</comment>
<keyword evidence="3" id="KW-1185">Reference proteome</keyword>
<organism evidence="2 3">
    <name type="scientific">Durusdinium trenchii</name>
    <dbReference type="NCBI Taxonomy" id="1381693"/>
    <lineage>
        <taxon>Eukaryota</taxon>
        <taxon>Sar</taxon>
        <taxon>Alveolata</taxon>
        <taxon>Dinophyceae</taxon>
        <taxon>Suessiales</taxon>
        <taxon>Symbiodiniaceae</taxon>
        <taxon>Durusdinium</taxon>
    </lineage>
</organism>
<evidence type="ECO:0000256" key="1">
    <source>
        <dbReference type="SAM" id="MobiDB-lite"/>
    </source>
</evidence>
<sequence>MAGAANSQKTRTASRTSSAREVARPGTSGNERAKAAAPHESGIPASAFWTPRKTEGAPPGVPRRASSRTSSKKSSVAVSGRSDGATASDQAPKLWARLLEKVSVVLDEERKNEDTGE</sequence>
<accession>A0ABP0JSH7</accession>
<feature type="region of interest" description="Disordered" evidence="1">
    <location>
        <begin position="1"/>
        <end position="93"/>
    </location>
</feature>
<dbReference type="EMBL" id="CAXAMM010008391">
    <property type="protein sequence ID" value="CAK9017196.1"/>
    <property type="molecule type" value="Genomic_DNA"/>
</dbReference>
<feature type="compositionally biased region" description="Low complexity" evidence="1">
    <location>
        <begin position="63"/>
        <end position="82"/>
    </location>
</feature>